<dbReference type="EMBL" id="OD001027">
    <property type="protein sequence ID" value="CAD7400308.1"/>
    <property type="molecule type" value="Genomic_DNA"/>
</dbReference>
<dbReference type="AlphaFoldDB" id="A0A7R9CPK3"/>
<reference evidence="1" key="1">
    <citation type="submission" date="2020-11" db="EMBL/GenBank/DDBJ databases">
        <authorList>
            <person name="Tran Van P."/>
        </authorList>
    </citation>
    <scope>NUCLEOTIDE SEQUENCE</scope>
</reference>
<name>A0A7R9CPK3_TIMPO</name>
<proteinExistence type="predicted"/>
<gene>
    <name evidence="1" type="ORF">TPSB3V08_LOCUS2565</name>
</gene>
<sequence>MKIEKGHLDMGVPGSIPVSRPAHSFKVQTRSTVPSIEGGNSALSVMKKSDIHGVWVVRSTTSPARTSCLRYLACPFWTKLLYQHMT</sequence>
<accession>A0A7R9CPK3</accession>
<protein>
    <submittedName>
        <fullName evidence="1">Uncharacterized protein</fullName>
    </submittedName>
</protein>
<evidence type="ECO:0000313" key="1">
    <source>
        <dbReference type="EMBL" id="CAD7400308.1"/>
    </source>
</evidence>
<organism evidence="1">
    <name type="scientific">Timema poppense</name>
    <name type="common">Walking stick</name>
    <dbReference type="NCBI Taxonomy" id="170557"/>
    <lineage>
        <taxon>Eukaryota</taxon>
        <taxon>Metazoa</taxon>
        <taxon>Ecdysozoa</taxon>
        <taxon>Arthropoda</taxon>
        <taxon>Hexapoda</taxon>
        <taxon>Insecta</taxon>
        <taxon>Pterygota</taxon>
        <taxon>Neoptera</taxon>
        <taxon>Polyneoptera</taxon>
        <taxon>Phasmatodea</taxon>
        <taxon>Timematodea</taxon>
        <taxon>Timematoidea</taxon>
        <taxon>Timematidae</taxon>
        <taxon>Timema</taxon>
    </lineage>
</organism>